<reference evidence="1 2" key="1">
    <citation type="submission" date="2020-04" db="EMBL/GenBank/DDBJ databases">
        <title>Genome sequence of Streptomyces galbus strain I339.</title>
        <authorList>
            <person name="Silva E.A.N."/>
            <person name="Merces M."/>
            <person name="Castelo Branco A.P.O.T."/>
            <person name="Vasconcelos P.C."/>
            <person name="Costa N.P."/>
            <person name="Marinho G.C.S."/>
            <person name="Oliveira C.J.B."/>
            <person name="Araujo D."/>
            <person name="Rodrigues Junior V.S."/>
            <person name="Almeida R."/>
            <person name="Silva Filho U.R."/>
            <person name="Andrade A.S.A."/>
            <person name="Cibulski S.P."/>
        </authorList>
    </citation>
    <scope>NUCLEOTIDE SEQUENCE [LARGE SCALE GENOMIC DNA]</scope>
    <source>
        <strain evidence="1 2">I339</strain>
    </source>
</reference>
<evidence type="ECO:0008006" key="3">
    <source>
        <dbReference type="Google" id="ProtNLM"/>
    </source>
</evidence>
<evidence type="ECO:0000313" key="2">
    <source>
        <dbReference type="Proteomes" id="UP000744032"/>
    </source>
</evidence>
<gene>
    <name evidence="1" type="ORF">HF200_27445</name>
</gene>
<dbReference type="EMBL" id="JAAXMD010000359">
    <property type="protein sequence ID" value="NKQ28034.1"/>
    <property type="molecule type" value="Genomic_DNA"/>
</dbReference>
<name>A0ABX1IR32_STRGB</name>
<organism evidence="1 2">
    <name type="scientific">Streptomyces galbus</name>
    <dbReference type="NCBI Taxonomy" id="33898"/>
    <lineage>
        <taxon>Bacteria</taxon>
        <taxon>Bacillati</taxon>
        <taxon>Actinomycetota</taxon>
        <taxon>Actinomycetes</taxon>
        <taxon>Kitasatosporales</taxon>
        <taxon>Streptomycetaceae</taxon>
        <taxon>Streptomyces</taxon>
    </lineage>
</organism>
<accession>A0ABX1IR32</accession>
<proteinExistence type="predicted"/>
<evidence type="ECO:0000313" key="1">
    <source>
        <dbReference type="EMBL" id="NKQ28034.1"/>
    </source>
</evidence>
<comment type="caution">
    <text evidence="1">The sequence shown here is derived from an EMBL/GenBank/DDBJ whole genome shotgun (WGS) entry which is preliminary data.</text>
</comment>
<keyword evidence="2" id="KW-1185">Reference proteome</keyword>
<dbReference type="RefSeq" id="WP_168375810.1">
    <property type="nucleotide sequence ID" value="NZ_JAAXMD010000359.1"/>
</dbReference>
<sequence length="92" mass="10256">MYGQRRIELLERAAAAVDRCARVARLALRLATRTRLAPSDLYAALATARFMAAHELIERADAACDPMDPDLDLVQIRQPLWFGGTTIVEDET</sequence>
<protein>
    <recommendedName>
        <fullName evidence="3">ANTAR domain-containing protein</fullName>
    </recommendedName>
</protein>
<dbReference type="Proteomes" id="UP000744032">
    <property type="component" value="Unassembled WGS sequence"/>
</dbReference>